<dbReference type="RefSeq" id="XP_001323302.1">
    <property type="nucleotide sequence ID" value="XM_001323267.1"/>
</dbReference>
<protein>
    <submittedName>
        <fullName evidence="2">Uncharacterized protein</fullName>
    </submittedName>
</protein>
<dbReference type="AlphaFoldDB" id="A2E8F1"/>
<reference evidence="2" key="2">
    <citation type="journal article" date="2007" name="Science">
        <title>Draft genome sequence of the sexually transmitted pathogen Trichomonas vaginalis.</title>
        <authorList>
            <person name="Carlton J.M."/>
            <person name="Hirt R.P."/>
            <person name="Silva J.C."/>
            <person name="Delcher A.L."/>
            <person name="Schatz M."/>
            <person name="Zhao Q."/>
            <person name="Wortman J.R."/>
            <person name="Bidwell S.L."/>
            <person name="Alsmark U.C.M."/>
            <person name="Besteiro S."/>
            <person name="Sicheritz-Ponten T."/>
            <person name="Noel C.J."/>
            <person name="Dacks J.B."/>
            <person name="Foster P.G."/>
            <person name="Simillion C."/>
            <person name="Van de Peer Y."/>
            <person name="Miranda-Saavedra D."/>
            <person name="Barton G.J."/>
            <person name="Westrop G.D."/>
            <person name="Mueller S."/>
            <person name="Dessi D."/>
            <person name="Fiori P.L."/>
            <person name="Ren Q."/>
            <person name="Paulsen I."/>
            <person name="Zhang H."/>
            <person name="Bastida-Corcuera F.D."/>
            <person name="Simoes-Barbosa A."/>
            <person name="Brown M.T."/>
            <person name="Hayes R.D."/>
            <person name="Mukherjee M."/>
            <person name="Okumura C.Y."/>
            <person name="Schneider R."/>
            <person name="Smith A.J."/>
            <person name="Vanacova S."/>
            <person name="Villalvazo M."/>
            <person name="Haas B.J."/>
            <person name="Pertea M."/>
            <person name="Feldblyum T.V."/>
            <person name="Utterback T.R."/>
            <person name="Shu C.L."/>
            <person name="Osoegawa K."/>
            <person name="de Jong P.J."/>
            <person name="Hrdy I."/>
            <person name="Horvathova L."/>
            <person name="Zubacova Z."/>
            <person name="Dolezal P."/>
            <person name="Malik S.B."/>
            <person name="Logsdon J.M. Jr."/>
            <person name="Henze K."/>
            <person name="Gupta A."/>
            <person name="Wang C.C."/>
            <person name="Dunne R.L."/>
            <person name="Upcroft J.A."/>
            <person name="Upcroft P."/>
            <person name="White O."/>
            <person name="Salzberg S.L."/>
            <person name="Tang P."/>
            <person name="Chiu C.-H."/>
            <person name="Lee Y.-S."/>
            <person name="Embley T.M."/>
            <person name="Coombs G.H."/>
            <person name="Mottram J.C."/>
            <person name="Tachezy J."/>
            <person name="Fraser-Liggett C.M."/>
            <person name="Johnson P.J."/>
        </authorList>
    </citation>
    <scope>NUCLEOTIDE SEQUENCE [LARGE SCALE GENOMIC DNA]</scope>
    <source>
        <strain evidence="2">G3</strain>
    </source>
</reference>
<reference evidence="2" key="1">
    <citation type="submission" date="2006-10" db="EMBL/GenBank/DDBJ databases">
        <authorList>
            <person name="Amadeo P."/>
            <person name="Zhao Q."/>
            <person name="Wortman J."/>
            <person name="Fraser-Liggett C."/>
            <person name="Carlton J."/>
        </authorList>
    </citation>
    <scope>NUCLEOTIDE SEQUENCE</scope>
    <source>
        <strain evidence="2">G3</strain>
    </source>
</reference>
<dbReference type="KEGG" id="tva:4769030"/>
<accession>A2E8F1</accession>
<feature type="transmembrane region" description="Helical" evidence="1">
    <location>
        <begin position="46"/>
        <end position="70"/>
    </location>
</feature>
<keyword evidence="1" id="KW-1133">Transmembrane helix</keyword>
<keyword evidence="3" id="KW-1185">Reference proteome</keyword>
<feature type="transmembrane region" description="Helical" evidence="1">
    <location>
        <begin position="106"/>
        <end position="125"/>
    </location>
</feature>
<organism evidence="2 3">
    <name type="scientific">Trichomonas vaginalis (strain ATCC PRA-98 / G3)</name>
    <dbReference type="NCBI Taxonomy" id="412133"/>
    <lineage>
        <taxon>Eukaryota</taxon>
        <taxon>Metamonada</taxon>
        <taxon>Parabasalia</taxon>
        <taxon>Trichomonadida</taxon>
        <taxon>Trichomonadidae</taxon>
        <taxon>Trichomonas</taxon>
    </lineage>
</organism>
<dbReference type="InParanoid" id="A2E8F1"/>
<name>A2E8F1_TRIV3</name>
<feature type="transmembrane region" description="Helical" evidence="1">
    <location>
        <begin position="145"/>
        <end position="163"/>
    </location>
</feature>
<dbReference type="Proteomes" id="UP000001542">
    <property type="component" value="Unassembled WGS sequence"/>
</dbReference>
<dbReference type="SMR" id="A2E8F1"/>
<sequence length="276" mass="32205">MLSREGIPLIMSSIMLAYSLLRLIITMFKKWKQSICKYWSRFGFRLMFFVYSILYVLTTIPSLSSIIIIGYIFRCILPISLGFLVISIQDFVCYSNRDPTFIKRQWIWLDIPFIVGMIECQVLYYQSNTFLDTVVAIATRIAYEVLLDLFIILLIIAPSLFFLNEIRRNDFSGSLQCKILLAFIFFVLDVISLLVCFAFEVRMIIEKSSSTQRVSILLMKSFRDPVMIMVCFTQDMVDWMLQWIYLDEDAILKQDEGVKNHSPDEVLEIELVGADI</sequence>
<proteinExistence type="predicted"/>
<keyword evidence="1" id="KW-0812">Transmembrane</keyword>
<dbReference type="EMBL" id="DS113326">
    <property type="protein sequence ID" value="EAY11079.1"/>
    <property type="molecule type" value="Genomic_DNA"/>
</dbReference>
<evidence type="ECO:0000313" key="3">
    <source>
        <dbReference type="Proteomes" id="UP000001542"/>
    </source>
</evidence>
<gene>
    <name evidence="2" type="ORF">TVAG_045030</name>
</gene>
<dbReference type="VEuPathDB" id="TrichDB:TVAG_045030"/>
<keyword evidence="1" id="KW-0472">Membrane</keyword>
<feature type="transmembrane region" description="Helical" evidence="1">
    <location>
        <begin position="6"/>
        <end position="25"/>
    </location>
</feature>
<dbReference type="VEuPathDB" id="TrichDB:TVAGG3_0550740"/>
<evidence type="ECO:0000313" key="2">
    <source>
        <dbReference type="EMBL" id="EAY11079.1"/>
    </source>
</evidence>
<feature type="transmembrane region" description="Helical" evidence="1">
    <location>
        <begin position="179"/>
        <end position="205"/>
    </location>
</feature>
<evidence type="ECO:0000256" key="1">
    <source>
        <dbReference type="SAM" id="Phobius"/>
    </source>
</evidence>